<accession>A0AAP0MQV1</accession>
<evidence type="ECO:0000313" key="3">
    <source>
        <dbReference type="Proteomes" id="UP001428341"/>
    </source>
</evidence>
<reference evidence="2 3" key="1">
    <citation type="submission" date="2024-05" db="EMBL/GenBank/DDBJ databases">
        <title>Haplotype-resolved chromosome-level genome assembly of Huyou (Citrus changshanensis).</title>
        <authorList>
            <person name="Miao C."/>
            <person name="Chen W."/>
            <person name="Wu Y."/>
            <person name="Wang L."/>
            <person name="Zhao S."/>
            <person name="Grierson D."/>
            <person name="Xu C."/>
            <person name="Chen K."/>
        </authorList>
    </citation>
    <scope>NUCLEOTIDE SEQUENCE [LARGE SCALE GENOMIC DNA]</scope>
    <source>
        <strain evidence="2">01-14</strain>
        <tissue evidence="2">Leaf</tissue>
    </source>
</reference>
<gene>
    <name evidence="2" type="ORF">WN944_006563</name>
</gene>
<keyword evidence="1" id="KW-0732">Signal</keyword>
<keyword evidence="3" id="KW-1185">Reference proteome</keyword>
<dbReference type="Proteomes" id="UP001428341">
    <property type="component" value="Unassembled WGS sequence"/>
</dbReference>
<protein>
    <submittedName>
        <fullName evidence="2">Uncharacterized protein</fullName>
    </submittedName>
</protein>
<evidence type="ECO:0000313" key="2">
    <source>
        <dbReference type="EMBL" id="KAK9214570.1"/>
    </source>
</evidence>
<feature type="signal peptide" evidence="1">
    <location>
        <begin position="1"/>
        <end position="18"/>
    </location>
</feature>
<sequence length="92" mass="10310">MMMKNIVVALVVFLVISAHHMVTVVESSAFDCLDACITGCAAQYINNGRLIVLSATRLIDVLLILPNKIYLFLRFFSLLVCLYNNKFTVLLI</sequence>
<feature type="chain" id="PRO_5043036412" evidence="1">
    <location>
        <begin position="19"/>
        <end position="92"/>
    </location>
</feature>
<evidence type="ECO:0000256" key="1">
    <source>
        <dbReference type="SAM" id="SignalP"/>
    </source>
</evidence>
<comment type="caution">
    <text evidence="2">The sequence shown here is derived from an EMBL/GenBank/DDBJ whole genome shotgun (WGS) entry which is preliminary data.</text>
</comment>
<name>A0AAP0MQV1_9ROSI</name>
<dbReference type="EMBL" id="JBCGBO010000003">
    <property type="protein sequence ID" value="KAK9214570.1"/>
    <property type="molecule type" value="Genomic_DNA"/>
</dbReference>
<proteinExistence type="predicted"/>
<dbReference type="AlphaFoldDB" id="A0AAP0MQV1"/>
<organism evidence="2 3">
    <name type="scientific">Citrus x changshan-huyou</name>
    <dbReference type="NCBI Taxonomy" id="2935761"/>
    <lineage>
        <taxon>Eukaryota</taxon>
        <taxon>Viridiplantae</taxon>
        <taxon>Streptophyta</taxon>
        <taxon>Embryophyta</taxon>
        <taxon>Tracheophyta</taxon>
        <taxon>Spermatophyta</taxon>
        <taxon>Magnoliopsida</taxon>
        <taxon>eudicotyledons</taxon>
        <taxon>Gunneridae</taxon>
        <taxon>Pentapetalae</taxon>
        <taxon>rosids</taxon>
        <taxon>malvids</taxon>
        <taxon>Sapindales</taxon>
        <taxon>Rutaceae</taxon>
        <taxon>Aurantioideae</taxon>
        <taxon>Citrus</taxon>
    </lineage>
</organism>